<dbReference type="EMBL" id="GL377615">
    <property type="protein sequence ID" value="EFJ17133.1"/>
    <property type="molecule type" value="Genomic_DNA"/>
</dbReference>
<proteinExistence type="inferred from homology"/>
<keyword evidence="5" id="KW-0223">Dioxygenase</keyword>
<dbReference type="Proteomes" id="UP000001514">
    <property type="component" value="Unassembled WGS sequence"/>
</dbReference>
<keyword evidence="3" id="KW-0560">Oxidoreductase</keyword>
<evidence type="ECO:0000259" key="4">
    <source>
        <dbReference type="PROSITE" id="PS51471"/>
    </source>
</evidence>
<dbReference type="InterPro" id="IPR026992">
    <property type="entry name" value="DIOX_N"/>
</dbReference>
<dbReference type="eggNOG" id="KOG0143">
    <property type="taxonomic scope" value="Eukaryota"/>
</dbReference>
<keyword evidence="6" id="KW-1185">Reference proteome</keyword>
<dbReference type="InParanoid" id="D8SEL1"/>
<gene>
    <name evidence="5" type="ORF">SELMODRAFT_452994</name>
</gene>
<name>D8SEL1_SELML</name>
<feature type="domain" description="Fe2OG dioxygenase" evidence="4">
    <location>
        <begin position="217"/>
        <end position="316"/>
    </location>
</feature>
<dbReference type="GO" id="GO:0046872">
    <property type="term" value="F:metal ion binding"/>
    <property type="evidence" value="ECO:0007669"/>
    <property type="project" value="UniProtKB-KW"/>
</dbReference>
<dbReference type="SUPFAM" id="SSF51197">
    <property type="entry name" value="Clavaminate synthase-like"/>
    <property type="match status" value="1"/>
</dbReference>
<dbReference type="AlphaFoldDB" id="D8SEL1"/>
<dbReference type="PANTHER" id="PTHR47990">
    <property type="entry name" value="2-OXOGLUTARATE (2OG) AND FE(II)-DEPENDENT OXYGENASE SUPERFAMILY PROTEIN-RELATED"/>
    <property type="match status" value="1"/>
</dbReference>
<dbReference type="Pfam" id="PF03171">
    <property type="entry name" value="2OG-FeII_Oxy"/>
    <property type="match status" value="1"/>
</dbReference>
<dbReference type="HOGENOM" id="CLU_010119_16_3_1"/>
<evidence type="ECO:0000256" key="3">
    <source>
        <dbReference type="RuleBase" id="RU003682"/>
    </source>
</evidence>
<dbReference type="Pfam" id="PF14226">
    <property type="entry name" value="DIOX_N"/>
    <property type="match status" value="1"/>
</dbReference>
<dbReference type="InterPro" id="IPR027443">
    <property type="entry name" value="IPNS-like_sf"/>
</dbReference>
<dbReference type="Gramene" id="EFJ17133">
    <property type="protein sequence ID" value="EFJ17133"/>
    <property type="gene ID" value="SELMODRAFT_452994"/>
</dbReference>
<evidence type="ECO:0000256" key="2">
    <source>
        <dbReference type="ARBA" id="ARBA00023004"/>
    </source>
</evidence>
<dbReference type="PROSITE" id="PS51471">
    <property type="entry name" value="FE2OG_OXY"/>
    <property type="match status" value="1"/>
</dbReference>
<comment type="similarity">
    <text evidence="3">Belongs to the iron/ascorbate-dependent oxidoreductase family.</text>
</comment>
<keyword evidence="2 3" id="KW-0408">Iron</keyword>
<dbReference type="InterPro" id="IPR044861">
    <property type="entry name" value="IPNS-like_FE2OG_OXY"/>
</dbReference>
<reference evidence="5 6" key="1">
    <citation type="journal article" date="2011" name="Science">
        <title>The Selaginella genome identifies genetic changes associated with the evolution of vascular plants.</title>
        <authorList>
            <person name="Banks J.A."/>
            <person name="Nishiyama T."/>
            <person name="Hasebe M."/>
            <person name="Bowman J.L."/>
            <person name="Gribskov M."/>
            <person name="dePamphilis C."/>
            <person name="Albert V.A."/>
            <person name="Aono N."/>
            <person name="Aoyama T."/>
            <person name="Ambrose B.A."/>
            <person name="Ashton N.W."/>
            <person name="Axtell M.J."/>
            <person name="Barker E."/>
            <person name="Barker M.S."/>
            <person name="Bennetzen J.L."/>
            <person name="Bonawitz N.D."/>
            <person name="Chapple C."/>
            <person name="Cheng C."/>
            <person name="Correa L.G."/>
            <person name="Dacre M."/>
            <person name="DeBarry J."/>
            <person name="Dreyer I."/>
            <person name="Elias M."/>
            <person name="Engstrom E.M."/>
            <person name="Estelle M."/>
            <person name="Feng L."/>
            <person name="Finet C."/>
            <person name="Floyd S.K."/>
            <person name="Frommer W.B."/>
            <person name="Fujita T."/>
            <person name="Gramzow L."/>
            <person name="Gutensohn M."/>
            <person name="Harholt J."/>
            <person name="Hattori M."/>
            <person name="Heyl A."/>
            <person name="Hirai T."/>
            <person name="Hiwatashi Y."/>
            <person name="Ishikawa M."/>
            <person name="Iwata M."/>
            <person name="Karol K.G."/>
            <person name="Koehler B."/>
            <person name="Kolukisaoglu U."/>
            <person name="Kubo M."/>
            <person name="Kurata T."/>
            <person name="Lalonde S."/>
            <person name="Li K."/>
            <person name="Li Y."/>
            <person name="Litt A."/>
            <person name="Lyons E."/>
            <person name="Manning G."/>
            <person name="Maruyama T."/>
            <person name="Michael T.P."/>
            <person name="Mikami K."/>
            <person name="Miyazaki S."/>
            <person name="Morinaga S."/>
            <person name="Murata T."/>
            <person name="Mueller-Roeber B."/>
            <person name="Nelson D.R."/>
            <person name="Obara M."/>
            <person name="Oguri Y."/>
            <person name="Olmstead R.G."/>
            <person name="Onodera N."/>
            <person name="Petersen B.L."/>
            <person name="Pils B."/>
            <person name="Prigge M."/>
            <person name="Rensing S.A."/>
            <person name="Riano-Pachon D.M."/>
            <person name="Roberts A.W."/>
            <person name="Sato Y."/>
            <person name="Scheller H.V."/>
            <person name="Schulz B."/>
            <person name="Schulz C."/>
            <person name="Shakirov E.V."/>
            <person name="Shibagaki N."/>
            <person name="Shinohara N."/>
            <person name="Shippen D.E."/>
            <person name="Soerensen I."/>
            <person name="Sotooka R."/>
            <person name="Sugimoto N."/>
            <person name="Sugita M."/>
            <person name="Sumikawa N."/>
            <person name="Tanurdzic M."/>
            <person name="Theissen G."/>
            <person name="Ulvskov P."/>
            <person name="Wakazuki S."/>
            <person name="Weng J.K."/>
            <person name="Willats W.W."/>
            <person name="Wipf D."/>
            <person name="Wolf P.G."/>
            <person name="Yang L."/>
            <person name="Zimmer A.D."/>
            <person name="Zhu Q."/>
            <person name="Mitros T."/>
            <person name="Hellsten U."/>
            <person name="Loque D."/>
            <person name="Otillar R."/>
            <person name="Salamov A."/>
            <person name="Schmutz J."/>
            <person name="Shapiro H."/>
            <person name="Lindquist E."/>
            <person name="Lucas S."/>
            <person name="Rokhsar D."/>
            <person name="Grigoriev I.V."/>
        </authorList>
    </citation>
    <scope>NUCLEOTIDE SEQUENCE [LARGE SCALE GENOMIC DNA]</scope>
</reference>
<dbReference type="GO" id="GO:0016706">
    <property type="term" value="F:2-oxoglutarate-dependent dioxygenase activity"/>
    <property type="evidence" value="ECO:0000318"/>
    <property type="project" value="GO_Central"/>
</dbReference>
<evidence type="ECO:0000313" key="5">
    <source>
        <dbReference type="EMBL" id="EFJ17133.1"/>
    </source>
</evidence>
<evidence type="ECO:0000313" key="6">
    <source>
        <dbReference type="Proteomes" id="UP000001514"/>
    </source>
</evidence>
<evidence type="ECO:0000256" key="1">
    <source>
        <dbReference type="ARBA" id="ARBA00022723"/>
    </source>
</evidence>
<dbReference type="Gene3D" id="2.60.120.330">
    <property type="entry name" value="B-lactam Antibiotic, Isopenicillin N Synthase, Chain"/>
    <property type="match status" value="1"/>
</dbReference>
<dbReference type="InterPro" id="IPR005123">
    <property type="entry name" value="Oxoglu/Fe-dep_dioxygenase_dom"/>
</dbReference>
<sequence>MALQVTAAASSTVSSAPLAFIPARPSTSKAAMDLPSSSSKVFPESHRWPPSDCPKVFHNQYIRGLELPVIDLDEDERVCLEKLRKACEEWGFFNVVSHGVPQDLMKSMEGLSKSFFCLPVESKIQATEGSWKFRLYESFSRKKYTACSWVEGLNVHDLSAIPQIASCAWPEQSTTISKTFTDYLGEMDKLGKRILRLLVLSLGVKESTASDLLSGCGFTGTRFNYYPSCPEPSMALGLVPHTDPNCVTILHQDSVGGLQIARKGQWIAVKPIDNAIVINIGDSFQVWSNCRYKSVEHRAVVNSDTPRVSIGYFYGPVAEDLVIQAPSELVDGDHPLVHRPFRYMDYMSWRTTSNLFGKNAFNVFTSLDFPGAAAAASEKP</sequence>
<protein>
    <submittedName>
        <fullName evidence="5">2-oxoacid-dependent dioxygenase</fullName>
    </submittedName>
</protein>
<dbReference type="InterPro" id="IPR050231">
    <property type="entry name" value="Iron_ascorbate_oxido_reductase"/>
</dbReference>
<dbReference type="KEGG" id="smo:SELMODRAFT_452994"/>
<organism evidence="6">
    <name type="scientific">Selaginella moellendorffii</name>
    <name type="common">Spikemoss</name>
    <dbReference type="NCBI Taxonomy" id="88036"/>
    <lineage>
        <taxon>Eukaryota</taxon>
        <taxon>Viridiplantae</taxon>
        <taxon>Streptophyta</taxon>
        <taxon>Embryophyta</taxon>
        <taxon>Tracheophyta</taxon>
        <taxon>Lycopodiopsida</taxon>
        <taxon>Selaginellales</taxon>
        <taxon>Selaginellaceae</taxon>
        <taxon>Selaginella</taxon>
    </lineage>
</organism>
<keyword evidence="1 3" id="KW-0479">Metal-binding</keyword>
<accession>D8SEL1</accession>